<comment type="caution">
    <text evidence="4">The sequence shown here is derived from an EMBL/GenBank/DDBJ whole genome shotgun (WGS) entry which is preliminary data.</text>
</comment>
<evidence type="ECO:0000313" key="5">
    <source>
        <dbReference type="Proteomes" id="UP000601108"/>
    </source>
</evidence>
<evidence type="ECO:0000259" key="3">
    <source>
        <dbReference type="PROSITE" id="PS50930"/>
    </source>
</evidence>
<dbReference type="InterPro" id="IPR051271">
    <property type="entry name" value="2C-system_Tx_regulators"/>
</dbReference>
<dbReference type="GO" id="GO:0000156">
    <property type="term" value="F:phosphorelay response regulator activity"/>
    <property type="evidence" value="ECO:0007669"/>
    <property type="project" value="TreeGrafter"/>
</dbReference>
<dbReference type="SUPFAM" id="SSF52172">
    <property type="entry name" value="CheY-like"/>
    <property type="match status" value="1"/>
</dbReference>
<dbReference type="Gene3D" id="2.40.50.1020">
    <property type="entry name" value="LytTr DNA-binding domain"/>
    <property type="match status" value="1"/>
</dbReference>
<evidence type="ECO:0000256" key="1">
    <source>
        <dbReference type="PROSITE-ProRule" id="PRU00169"/>
    </source>
</evidence>
<feature type="domain" description="HTH LytTR-type" evidence="3">
    <location>
        <begin position="139"/>
        <end position="209"/>
    </location>
</feature>
<keyword evidence="1" id="KW-0597">Phosphoprotein</keyword>
<name>A0A918JV32_9FLAO</name>
<dbReference type="PROSITE" id="PS50930">
    <property type="entry name" value="HTH_LYTTR"/>
    <property type="match status" value="1"/>
</dbReference>
<accession>A0A918JV32</accession>
<dbReference type="AlphaFoldDB" id="A0A918JV32"/>
<keyword evidence="5" id="KW-1185">Reference proteome</keyword>
<keyword evidence="4" id="KW-0238">DNA-binding</keyword>
<dbReference type="Gene3D" id="3.40.50.2300">
    <property type="match status" value="1"/>
</dbReference>
<dbReference type="RefSeq" id="WP_027414380.1">
    <property type="nucleotide sequence ID" value="NZ_BMWS01000011.1"/>
</dbReference>
<reference evidence="4 5" key="1">
    <citation type="journal article" date="2014" name="Int. J. Syst. Evol. Microbiol.">
        <title>Complete genome sequence of Corynebacterium casei LMG S-19264T (=DSM 44701T), isolated from a smear-ripened cheese.</title>
        <authorList>
            <consortium name="US DOE Joint Genome Institute (JGI-PGF)"/>
            <person name="Walter F."/>
            <person name="Albersmeier A."/>
            <person name="Kalinowski J."/>
            <person name="Ruckert C."/>
        </authorList>
    </citation>
    <scope>NUCLEOTIDE SEQUENCE [LARGE SCALE GENOMIC DNA]</scope>
    <source>
        <strain evidence="4 5">KCTC 12285</strain>
    </source>
</reference>
<dbReference type="Pfam" id="PF00072">
    <property type="entry name" value="Response_reg"/>
    <property type="match status" value="1"/>
</dbReference>
<dbReference type="InterPro" id="IPR001789">
    <property type="entry name" value="Sig_transdc_resp-reg_receiver"/>
</dbReference>
<dbReference type="SMART" id="SM00850">
    <property type="entry name" value="LytTR"/>
    <property type="match status" value="1"/>
</dbReference>
<dbReference type="PANTHER" id="PTHR45526:SF1">
    <property type="entry name" value="TRANSCRIPTIONAL REGULATORY PROTEIN DCUR-RELATED"/>
    <property type="match status" value="1"/>
</dbReference>
<dbReference type="InterPro" id="IPR011006">
    <property type="entry name" value="CheY-like_superfamily"/>
</dbReference>
<dbReference type="PROSITE" id="PS50110">
    <property type="entry name" value="RESPONSE_REGULATORY"/>
    <property type="match status" value="1"/>
</dbReference>
<proteinExistence type="predicted"/>
<dbReference type="GO" id="GO:0003677">
    <property type="term" value="F:DNA binding"/>
    <property type="evidence" value="ECO:0007669"/>
    <property type="project" value="UniProtKB-KW"/>
</dbReference>
<feature type="domain" description="Response regulatory" evidence="2">
    <location>
        <begin position="4"/>
        <end position="116"/>
    </location>
</feature>
<dbReference type="Pfam" id="PF04397">
    <property type="entry name" value="LytTR"/>
    <property type="match status" value="1"/>
</dbReference>
<organism evidence="4 5">
    <name type="scientific">Aquimarina muelleri</name>
    <dbReference type="NCBI Taxonomy" id="279356"/>
    <lineage>
        <taxon>Bacteria</taxon>
        <taxon>Pseudomonadati</taxon>
        <taxon>Bacteroidota</taxon>
        <taxon>Flavobacteriia</taxon>
        <taxon>Flavobacteriales</taxon>
        <taxon>Flavobacteriaceae</taxon>
        <taxon>Aquimarina</taxon>
    </lineage>
</organism>
<dbReference type="InterPro" id="IPR007492">
    <property type="entry name" value="LytTR_DNA-bd_dom"/>
</dbReference>
<dbReference type="PANTHER" id="PTHR45526">
    <property type="entry name" value="TRANSCRIPTIONAL REGULATORY PROTEIN DPIA"/>
    <property type="match status" value="1"/>
</dbReference>
<feature type="modified residue" description="4-aspartylphosphate" evidence="1">
    <location>
        <position position="55"/>
    </location>
</feature>
<dbReference type="EMBL" id="BMWS01000011">
    <property type="protein sequence ID" value="GGX18251.1"/>
    <property type="molecule type" value="Genomic_DNA"/>
</dbReference>
<evidence type="ECO:0000259" key="2">
    <source>
        <dbReference type="PROSITE" id="PS50110"/>
    </source>
</evidence>
<dbReference type="SMART" id="SM00448">
    <property type="entry name" value="REC"/>
    <property type="match status" value="1"/>
</dbReference>
<sequence length="243" mass="28031">MKIKCLLVDDDLLSIQILKKHLDYFDDFEIISICNNAVDAFDFIHKNTVDLVFVDICMPILNGIDFIKGLHASPPMVIIISSCKDYAVEGFELGVLDYLVKPVYIKRLVKSLHKVSRMFNISKNTMNISESQTEPEDHIFIKVNKKMIKIYYDDILYIESLKDYVIVKTKYGDYVTHYNLAAITKLLPSYLFIRIHRSYTIAIHKVEAINKNNIEINGNLIPMGRNYIKEAKDIIINGVTSIF</sequence>
<gene>
    <name evidence="4" type="ORF">GCM10007384_19670</name>
</gene>
<evidence type="ECO:0000313" key="4">
    <source>
        <dbReference type="EMBL" id="GGX18251.1"/>
    </source>
</evidence>
<dbReference type="Proteomes" id="UP000601108">
    <property type="component" value="Unassembled WGS sequence"/>
</dbReference>
<protein>
    <submittedName>
        <fullName evidence="4">DNA-binding response regulator</fullName>
    </submittedName>
</protein>